<evidence type="ECO:0000313" key="8">
    <source>
        <dbReference type="Proteomes" id="UP000256388"/>
    </source>
</evidence>
<organism evidence="7 8">
    <name type="scientific">Pelolinea submarina</name>
    <dbReference type="NCBI Taxonomy" id="913107"/>
    <lineage>
        <taxon>Bacteria</taxon>
        <taxon>Bacillati</taxon>
        <taxon>Chloroflexota</taxon>
        <taxon>Anaerolineae</taxon>
        <taxon>Anaerolineales</taxon>
        <taxon>Anaerolineaceae</taxon>
        <taxon>Pelolinea</taxon>
    </lineage>
</organism>
<evidence type="ECO:0000256" key="5">
    <source>
        <dbReference type="ARBA" id="ARBA00023136"/>
    </source>
</evidence>
<evidence type="ECO:0000256" key="2">
    <source>
        <dbReference type="ARBA" id="ARBA00022475"/>
    </source>
</evidence>
<dbReference type="EMBL" id="QUMS01000001">
    <property type="protein sequence ID" value="REG11700.1"/>
    <property type="molecule type" value="Genomic_DNA"/>
</dbReference>
<evidence type="ECO:0000256" key="6">
    <source>
        <dbReference type="SAM" id="Phobius"/>
    </source>
</evidence>
<feature type="transmembrane region" description="Helical" evidence="6">
    <location>
        <begin position="265"/>
        <end position="298"/>
    </location>
</feature>
<comment type="subcellular location">
    <subcellularLocation>
        <location evidence="1">Cell membrane</location>
        <topology evidence="1">Multi-pass membrane protein</topology>
    </subcellularLocation>
</comment>
<gene>
    <name evidence="7" type="ORF">DFR64_1592</name>
</gene>
<evidence type="ECO:0000256" key="1">
    <source>
        <dbReference type="ARBA" id="ARBA00004651"/>
    </source>
</evidence>
<sequence>MQNQEKDQKHNTATEQNEKVPFYKSSQFWKSTGIFWALVILVIIMAISQPAFLTKPNLINILKQASITGILAIGLTLVLLTGGIDLSVGSVLAVACMAAAFLTSDVQGFPVIVGFIAGIGVGAIFGLVNGFGIAYIGFAPFIMTMATLSAARGIALVSTNNRPIFNLSRTFIDVSNSIYFGLPSLVYYFLIVAVLAYILTKKTVFGKWIYAVGGNQIAAKYSGINVEKVKLIIYMIMGSLSGLTGVLMASRITSGNPTVGEGYELDAIAACVIGGVSMSGGAGSVIGTVIGVLILGVISNGFDILGISSNYQRIMKGLVILLAVFIDIRSRSRKNS</sequence>
<keyword evidence="4 6" id="KW-1133">Transmembrane helix</keyword>
<accession>A0A347ZR15</accession>
<keyword evidence="5 6" id="KW-0472">Membrane</keyword>
<keyword evidence="3 6" id="KW-0812">Transmembrane</keyword>
<dbReference type="RefSeq" id="WP_116224819.1">
    <property type="nucleotide sequence ID" value="NZ_AP018437.1"/>
</dbReference>
<protein>
    <submittedName>
        <fullName evidence="7">Monosaccharide ABC transporter membrane protein (CUT2 family)</fullName>
    </submittedName>
</protein>
<proteinExistence type="predicted"/>
<feature type="transmembrane region" description="Helical" evidence="6">
    <location>
        <begin position="231"/>
        <end position="253"/>
    </location>
</feature>
<feature type="transmembrane region" description="Helical" evidence="6">
    <location>
        <begin position="109"/>
        <end position="128"/>
    </location>
</feature>
<dbReference type="Proteomes" id="UP000256388">
    <property type="component" value="Unassembled WGS sequence"/>
</dbReference>
<keyword evidence="2" id="KW-1003">Cell membrane</keyword>
<reference evidence="7 8" key="1">
    <citation type="submission" date="2018-08" db="EMBL/GenBank/DDBJ databases">
        <title>Genomic Encyclopedia of Type Strains, Phase IV (KMG-IV): sequencing the most valuable type-strain genomes for metagenomic binning, comparative biology and taxonomic classification.</title>
        <authorList>
            <person name="Goeker M."/>
        </authorList>
    </citation>
    <scope>NUCLEOTIDE SEQUENCE [LARGE SCALE GENOMIC DNA]</scope>
    <source>
        <strain evidence="7 8">DSM 23923</strain>
    </source>
</reference>
<name>A0A347ZR15_9CHLR</name>
<keyword evidence="8" id="KW-1185">Reference proteome</keyword>
<evidence type="ECO:0000256" key="3">
    <source>
        <dbReference type="ARBA" id="ARBA00022692"/>
    </source>
</evidence>
<dbReference type="Pfam" id="PF02653">
    <property type="entry name" value="BPD_transp_2"/>
    <property type="match status" value="1"/>
</dbReference>
<feature type="transmembrane region" description="Helical" evidence="6">
    <location>
        <begin position="178"/>
        <end position="199"/>
    </location>
</feature>
<feature type="transmembrane region" description="Helical" evidence="6">
    <location>
        <begin position="34"/>
        <end position="54"/>
    </location>
</feature>
<evidence type="ECO:0000256" key="4">
    <source>
        <dbReference type="ARBA" id="ARBA00022989"/>
    </source>
</evidence>
<dbReference type="GO" id="GO:0022857">
    <property type="term" value="F:transmembrane transporter activity"/>
    <property type="evidence" value="ECO:0007669"/>
    <property type="project" value="InterPro"/>
</dbReference>
<dbReference type="PANTHER" id="PTHR32196">
    <property type="entry name" value="ABC TRANSPORTER PERMEASE PROTEIN YPHD-RELATED-RELATED"/>
    <property type="match status" value="1"/>
</dbReference>
<dbReference type="PANTHER" id="PTHR32196:SF72">
    <property type="entry name" value="RIBOSE IMPORT PERMEASE PROTEIN RBSC"/>
    <property type="match status" value="1"/>
</dbReference>
<dbReference type="CDD" id="cd06579">
    <property type="entry name" value="TM_PBP1_transp_AraH_like"/>
    <property type="match status" value="1"/>
</dbReference>
<dbReference type="InterPro" id="IPR001851">
    <property type="entry name" value="ABC_transp_permease"/>
</dbReference>
<dbReference type="AlphaFoldDB" id="A0A347ZR15"/>
<feature type="transmembrane region" description="Helical" evidence="6">
    <location>
        <begin position="86"/>
        <end position="102"/>
    </location>
</feature>
<feature type="transmembrane region" description="Helical" evidence="6">
    <location>
        <begin position="134"/>
        <end position="157"/>
    </location>
</feature>
<dbReference type="GO" id="GO:0005886">
    <property type="term" value="C:plasma membrane"/>
    <property type="evidence" value="ECO:0007669"/>
    <property type="project" value="UniProtKB-SubCell"/>
</dbReference>
<evidence type="ECO:0000313" key="7">
    <source>
        <dbReference type="EMBL" id="REG11700.1"/>
    </source>
</evidence>
<comment type="caution">
    <text evidence="7">The sequence shown here is derived from an EMBL/GenBank/DDBJ whole genome shotgun (WGS) entry which is preliminary data.</text>
</comment>
<dbReference type="OrthoDB" id="9813906at2"/>